<proteinExistence type="predicted"/>
<dbReference type="EMBL" id="JRYO01000083">
    <property type="protein sequence ID" value="KHE93003.1"/>
    <property type="molecule type" value="Genomic_DNA"/>
</dbReference>
<dbReference type="AlphaFoldDB" id="A0A0B0EPF1"/>
<gene>
    <name evidence="1" type="ORF">SCABRO_01239</name>
</gene>
<name>A0A0B0EPF1_9BACT</name>
<sequence>MKVWIEQANFLLPKELLEDLKKNVPCMEQSKVVAEALRKELKSIKLEKVLKEGFGEWKKEHHPELAEGTDKYIRRIRKSSR</sequence>
<reference evidence="1 2" key="1">
    <citation type="submission" date="2014-10" db="EMBL/GenBank/DDBJ databases">
        <title>Draft genome of anammox bacterium scalindua brodae, obtained using differential coverage binning of sequence data from two enrichment reactors.</title>
        <authorList>
            <person name="Speth D.R."/>
            <person name="Russ L."/>
            <person name="Kartal B."/>
            <person name="Op den Camp H.J."/>
            <person name="Dutilh B.E."/>
            <person name="Jetten M.S."/>
        </authorList>
    </citation>
    <scope>NUCLEOTIDE SEQUENCE [LARGE SCALE GENOMIC DNA]</scope>
    <source>
        <strain evidence="1">RU1</strain>
    </source>
</reference>
<evidence type="ECO:0000313" key="1">
    <source>
        <dbReference type="EMBL" id="KHE93003.1"/>
    </source>
</evidence>
<organism evidence="1 2">
    <name type="scientific">Candidatus Scalindua brodae</name>
    <dbReference type="NCBI Taxonomy" id="237368"/>
    <lineage>
        <taxon>Bacteria</taxon>
        <taxon>Pseudomonadati</taxon>
        <taxon>Planctomycetota</taxon>
        <taxon>Candidatus Brocadiia</taxon>
        <taxon>Candidatus Brocadiales</taxon>
        <taxon>Candidatus Scalinduaceae</taxon>
        <taxon>Candidatus Scalindua</taxon>
    </lineage>
</organism>
<evidence type="ECO:0000313" key="2">
    <source>
        <dbReference type="Proteomes" id="UP000030652"/>
    </source>
</evidence>
<comment type="caution">
    <text evidence="1">The sequence shown here is derived from an EMBL/GenBank/DDBJ whole genome shotgun (WGS) entry which is preliminary data.</text>
</comment>
<protein>
    <recommendedName>
        <fullName evidence="3">CopG family transcriptional regulator</fullName>
    </recommendedName>
</protein>
<evidence type="ECO:0008006" key="3">
    <source>
        <dbReference type="Google" id="ProtNLM"/>
    </source>
</evidence>
<dbReference type="Proteomes" id="UP000030652">
    <property type="component" value="Unassembled WGS sequence"/>
</dbReference>
<accession>A0A0B0EPF1</accession>